<dbReference type="Proteomes" id="UP001334248">
    <property type="component" value="Unassembled WGS sequence"/>
</dbReference>
<comment type="caution">
    <text evidence="2">The sequence shown here is derived from an EMBL/GenBank/DDBJ whole genome shotgun (WGS) entry which is preliminary data.</text>
</comment>
<evidence type="ECO:0000256" key="1">
    <source>
        <dbReference type="SAM" id="Phobius"/>
    </source>
</evidence>
<keyword evidence="1" id="KW-0472">Membrane</keyword>
<name>A0ABR0RTF6_9EURO</name>
<dbReference type="GeneID" id="89997990"/>
<keyword evidence="1" id="KW-0812">Transmembrane</keyword>
<dbReference type="EMBL" id="JAVHJV010000004">
    <property type="protein sequence ID" value="KAK5943533.1"/>
    <property type="molecule type" value="Genomic_DNA"/>
</dbReference>
<dbReference type="InterPro" id="IPR026898">
    <property type="entry name" value="PrsW"/>
</dbReference>
<feature type="transmembrane region" description="Helical" evidence="1">
    <location>
        <begin position="25"/>
        <end position="46"/>
    </location>
</feature>
<evidence type="ECO:0000313" key="3">
    <source>
        <dbReference type="Proteomes" id="UP001334248"/>
    </source>
</evidence>
<accession>A0ABR0RTF6</accession>
<dbReference type="RefSeq" id="XP_064731623.1">
    <property type="nucleotide sequence ID" value="XM_064872965.1"/>
</dbReference>
<evidence type="ECO:0000313" key="2">
    <source>
        <dbReference type="EMBL" id="KAK5943533.1"/>
    </source>
</evidence>
<proteinExistence type="predicted"/>
<dbReference type="Pfam" id="PF13367">
    <property type="entry name" value="PrsW-protease"/>
    <property type="match status" value="1"/>
</dbReference>
<keyword evidence="1" id="KW-1133">Transmembrane helix</keyword>
<keyword evidence="3" id="KW-1185">Reference proteome</keyword>
<gene>
    <name evidence="2" type="ORF">PMZ80_004541</name>
</gene>
<protein>
    <recommendedName>
        <fullName evidence="4">PrsW family intramembrane metalloprotease</fullName>
    </recommendedName>
</protein>
<evidence type="ECO:0008006" key="4">
    <source>
        <dbReference type="Google" id="ProtNLM"/>
    </source>
</evidence>
<organism evidence="2 3">
    <name type="scientific">Knufia obscura</name>
    <dbReference type="NCBI Taxonomy" id="1635080"/>
    <lineage>
        <taxon>Eukaryota</taxon>
        <taxon>Fungi</taxon>
        <taxon>Dikarya</taxon>
        <taxon>Ascomycota</taxon>
        <taxon>Pezizomycotina</taxon>
        <taxon>Eurotiomycetes</taxon>
        <taxon>Chaetothyriomycetidae</taxon>
        <taxon>Chaetothyriales</taxon>
        <taxon>Trichomeriaceae</taxon>
        <taxon>Knufia</taxon>
    </lineage>
</organism>
<reference evidence="2 3" key="1">
    <citation type="journal article" date="2023" name="Res Sq">
        <title>Genomic and morphological characterization of Knufia obscura isolated from the Mars 2020 spacecraft assembly facility.</title>
        <authorList>
            <person name="Chander A.M."/>
            <person name="Teixeira M.M."/>
            <person name="Singh N.K."/>
            <person name="Williams M.P."/>
            <person name="Parker C.W."/>
            <person name="Leo P."/>
            <person name="Stajich J.E."/>
            <person name="Torok T."/>
            <person name="Tighe S."/>
            <person name="Mason C.E."/>
            <person name="Venkateswaran K."/>
        </authorList>
    </citation>
    <scope>NUCLEOTIDE SEQUENCE [LARGE SCALE GENOMIC DNA]</scope>
    <source>
        <strain evidence="2 3">CCFEE 5817</strain>
    </source>
</reference>
<feature type="transmembrane region" description="Helical" evidence="1">
    <location>
        <begin position="58"/>
        <end position="78"/>
    </location>
</feature>
<sequence>MAADDLYKIWPEPSRAYSRNPDSTLLMIAVKIAIATGPAVVAFLFWWTPLYQAGNRKVLCATYVASVILTIWMIPYSVQFAEVSAAWLLGSDADLFLDSLRGATEGGTSNETDYFYDQFATLNQPYRHLTLILWLYMIGAGLLEETYKFMFLVAARAFGGTVDFERHYLQYAWAIGMGFAAAELEGVDMRGLFSWGLQVRAIEVSLFRSGFRAVVHSMITACTAKGWAQQRGAPGAWRSLVVAAICHGLWNLSAEGLNHFRRIGGAESAIVCEVCELLGDAAVYWVLYRVYDVSWYWFLARRAAFHVCEEMLGTLWWTSFG</sequence>